<feature type="compositionally biased region" description="Basic and acidic residues" evidence="1">
    <location>
        <begin position="105"/>
        <end position="115"/>
    </location>
</feature>
<accession>A0A084SKX1</accession>
<dbReference type="AlphaFoldDB" id="A0A084SKX1"/>
<comment type="caution">
    <text evidence="2">The sequence shown here is derived from an EMBL/GenBank/DDBJ whole genome shotgun (WGS) entry which is preliminary data.</text>
</comment>
<organism evidence="2 3">
    <name type="scientific">Archangium violaceum Cb vi76</name>
    <dbReference type="NCBI Taxonomy" id="1406225"/>
    <lineage>
        <taxon>Bacteria</taxon>
        <taxon>Pseudomonadati</taxon>
        <taxon>Myxococcota</taxon>
        <taxon>Myxococcia</taxon>
        <taxon>Myxococcales</taxon>
        <taxon>Cystobacterineae</taxon>
        <taxon>Archangiaceae</taxon>
        <taxon>Archangium</taxon>
    </lineage>
</organism>
<gene>
    <name evidence="2" type="ORF">Q664_37060</name>
</gene>
<feature type="region of interest" description="Disordered" evidence="1">
    <location>
        <begin position="87"/>
        <end position="136"/>
    </location>
</feature>
<dbReference type="Proteomes" id="UP000028547">
    <property type="component" value="Unassembled WGS sequence"/>
</dbReference>
<proteinExistence type="predicted"/>
<evidence type="ECO:0000313" key="3">
    <source>
        <dbReference type="Proteomes" id="UP000028547"/>
    </source>
</evidence>
<sequence length="136" mass="14507">MTKTYVPIVPVTIQSDSNGQLQNMPSVYPVTHGQSVDFVVEDPIQVVVSFDQSSCLTKTGPFYLDGSDPTKAATGPLEVLPDAAGRYPFTVAPDTSSPASGAYKKPGDFEAKQGELEVSPDPEEDEEKGKGKGKRD</sequence>
<name>A0A084SKX1_9BACT</name>
<evidence type="ECO:0000313" key="2">
    <source>
        <dbReference type="EMBL" id="KFA89106.1"/>
    </source>
</evidence>
<protein>
    <submittedName>
        <fullName evidence="2">Uncharacterized protein</fullName>
    </submittedName>
</protein>
<dbReference type="EMBL" id="JPMI01000262">
    <property type="protein sequence ID" value="KFA89106.1"/>
    <property type="molecule type" value="Genomic_DNA"/>
</dbReference>
<reference evidence="2 3" key="1">
    <citation type="submission" date="2014-07" db="EMBL/GenBank/DDBJ databases">
        <title>Draft Genome Sequence of Gephyronic Acid Producer, Cystobacter violaceus Strain Cb vi76.</title>
        <authorList>
            <person name="Stevens D.C."/>
            <person name="Young J."/>
            <person name="Carmichael R."/>
            <person name="Tan J."/>
            <person name="Taylor R.E."/>
        </authorList>
    </citation>
    <scope>NUCLEOTIDE SEQUENCE [LARGE SCALE GENOMIC DNA]</scope>
    <source>
        <strain evidence="2 3">Cb vi76</strain>
    </source>
</reference>
<evidence type="ECO:0000256" key="1">
    <source>
        <dbReference type="SAM" id="MobiDB-lite"/>
    </source>
</evidence>
<dbReference type="RefSeq" id="WP_043406446.1">
    <property type="nucleotide sequence ID" value="NZ_JPMI01000262.1"/>
</dbReference>